<protein>
    <submittedName>
        <fullName evidence="1">Uncharacterized protein</fullName>
    </submittedName>
</protein>
<keyword evidence="2" id="KW-1185">Reference proteome</keyword>
<dbReference type="Proteomes" id="UP001583177">
    <property type="component" value="Unassembled WGS sequence"/>
</dbReference>
<name>A0ABR3XHV5_9PEZI</name>
<comment type="caution">
    <text evidence="1">The sequence shown here is derived from an EMBL/GenBank/DDBJ whole genome shotgun (WGS) entry which is preliminary data.</text>
</comment>
<proteinExistence type="predicted"/>
<evidence type="ECO:0000313" key="2">
    <source>
        <dbReference type="Proteomes" id="UP001583177"/>
    </source>
</evidence>
<accession>A0ABR3XHV5</accession>
<organism evidence="1 2">
    <name type="scientific">Diaporthe australafricana</name>
    <dbReference type="NCBI Taxonomy" id="127596"/>
    <lineage>
        <taxon>Eukaryota</taxon>
        <taxon>Fungi</taxon>
        <taxon>Dikarya</taxon>
        <taxon>Ascomycota</taxon>
        <taxon>Pezizomycotina</taxon>
        <taxon>Sordariomycetes</taxon>
        <taxon>Sordariomycetidae</taxon>
        <taxon>Diaporthales</taxon>
        <taxon>Diaporthaceae</taxon>
        <taxon>Diaporthe</taxon>
    </lineage>
</organism>
<reference evidence="1 2" key="1">
    <citation type="journal article" date="2024" name="IMA Fungus">
        <title>IMA Genome - F19 : A genome assembly and annotation guide to empower mycologists, including annotated draft genome sequences of Ceratocystis pirilliformis, Diaporthe australafricana, Fusarium ophioides, Paecilomyces lecythidis, and Sporothrix stenoceras.</title>
        <authorList>
            <person name="Aylward J."/>
            <person name="Wilson A.M."/>
            <person name="Visagie C.M."/>
            <person name="Spraker J."/>
            <person name="Barnes I."/>
            <person name="Buitendag C."/>
            <person name="Ceriani C."/>
            <person name="Del Mar Angel L."/>
            <person name="du Plessis D."/>
            <person name="Fuchs T."/>
            <person name="Gasser K."/>
            <person name="Kramer D."/>
            <person name="Li W."/>
            <person name="Munsamy K."/>
            <person name="Piso A."/>
            <person name="Price J.L."/>
            <person name="Sonnekus B."/>
            <person name="Thomas C."/>
            <person name="van der Nest A."/>
            <person name="van Dijk A."/>
            <person name="van Heerden A."/>
            <person name="van Vuuren N."/>
            <person name="Yilmaz N."/>
            <person name="Duong T.A."/>
            <person name="van der Merwe N.A."/>
            <person name="Wingfield M.J."/>
            <person name="Wingfield B.D."/>
        </authorList>
    </citation>
    <scope>NUCLEOTIDE SEQUENCE [LARGE SCALE GENOMIC DNA]</scope>
    <source>
        <strain evidence="1 2">CMW 18300</strain>
    </source>
</reference>
<sequence length="351" mass="38212">MASGWFGNKAIELVRARSLFVNVSPAPTSLSERRAVLHALKRHGSIEVFKSLPSPETFVCAPTKTEVATELIRRSPLAFRFVSETLESIEEKTTPGIRPTGVASPIHVHEDKDGAGAGAGASISKATESQQSGILKAFTMHIHPSQGYYEHKKNIRLSPTHGPWPKAGAQRQEDQDFVYLALKDVVPNTIAQTGMCDWHTGSQLSGEPVSLRAQAADARLWHIKERQVRKRRKGHGMQAHLGGDLTTVTSLEALGGSTDEAQREGPMPGLQDSMETGSIQENGSPAAQASTPAFIRRKQAKLNALANGKHSKIINKVGEVGNWYTWKSVFNRKTDAVKLPELPAEPLDGQR</sequence>
<dbReference type="EMBL" id="JAWRVE010000019">
    <property type="protein sequence ID" value="KAL1875360.1"/>
    <property type="molecule type" value="Genomic_DNA"/>
</dbReference>
<evidence type="ECO:0000313" key="1">
    <source>
        <dbReference type="EMBL" id="KAL1875360.1"/>
    </source>
</evidence>
<gene>
    <name evidence="1" type="ORF">Daus18300_003099</name>
</gene>